<evidence type="ECO:0000259" key="2">
    <source>
        <dbReference type="Pfam" id="PF02371"/>
    </source>
</evidence>
<evidence type="ECO:0000313" key="3">
    <source>
        <dbReference type="EMBL" id="CAB4747638.1"/>
    </source>
</evidence>
<dbReference type="GO" id="GO:0003677">
    <property type="term" value="F:DNA binding"/>
    <property type="evidence" value="ECO:0007669"/>
    <property type="project" value="InterPro"/>
</dbReference>
<feature type="domain" description="Transposase IS110-like N-terminal" evidence="1">
    <location>
        <begin position="39"/>
        <end position="193"/>
    </location>
</feature>
<dbReference type="Pfam" id="PF02371">
    <property type="entry name" value="Transposase_20"/>
    <property type="match status" value="1"/>
</dbReference>
<reference evidence="3" key="1">
    <citation type="submission" date="2020-05" db="EMBL/GenBank/DDBJ databases">
        <authorList>
            <person name="Chiriac C."/>
            <person name="Salcher M."/>
            <person name="Ghai R."/>
            <person name="Kavagutti S V."/>
        </authorList>
    </citation>
    <scope>NUCLEOTIDE SEQUENCE</scope>
</reference>
<evidence type="ECO:0000259" key="1">
    <source>
        <dbReference type="Pfam" id="PF01548"/>
    </source>
</evidence>
<dbReference type="PANTHER" id="PTHR33055">
    <property type="entry name" value="TRANSPOSASE FOR INSERTION SEQUENCE ELEMENT IS1111A"/>
    <property type="match status" value="1"/>
</dbReference>
<dbReference type="InterPro" id="IPR047650">
    <property type="entry name" value="Transpos_IS110"/>
</dbReference>
<dbReference type="InterPro" id="IPR002525">
    <property type="entry name" value="Transp_IS110-like_N"/>
</dbReference>
<gene>
    <name evidence="3" type="ORF">UFOPK2761_01767</name>
</gene>
<dbReference type="GO" id="GO:0004803">
    <property type="term" value="F:transposase activity"/>
    <property type="evidence" value="ECO:0007669"/>
    <property type="project" value="InterPro"/>
</dbReference>
<sequence length="433" mass="47118">MRVLVAVYGSASEELFGPTMESNGSRGAMGMKPVPQGWAGVDVGKGHHWVCLIAEDGTTLWSNKVINDETTILEAIGEVCSRAEQVTWAVDVTGTMSGLLLALLAAHDETVKYVPGRVANKMADTYRGEAKTDARDAYVIAETVRQRGDLTEVEVAATLVTELRLLVTHRTDLVADRVRLINRLRDVLSGYFPALERAFDYAHSRGALVLLTGYQTPAAIRRIGQSRLQGWLVKRKVRSADQVAAAALDAAGAQHTVVPGQDVAATIVADLAAQLLAIDDRIKDLDQRVTTTFRAHPQAAIIESLPGMGPILGAELIAAAGDLNGYANAGRLASAAGLVPVPKDSGRRTGNLHRPVRYSRKLRRVFYLSAQSAMMREGPNRDYYLKKRSEGHKHVQALICLARRRVDVLWALLREDRPFEVAPPARKELPATA</sequence>
<dbReference type="InterPro" id="IPR003346">
    <property type="entry name" value="Transposase_20"/>
</dbReference>
<accession>A0A6J6TKL5</accession>
<dbReference type="Pfam" id="PF01548">
    <property type="entry name" value="DEDD_Tnp_IS110"/>
    <property type="match status" value="1"/>
</dbReference>
<proteinExistence type="predicted"/>
<feature type="domain" description="Transposase IS116/IS110/IS902 C-terminal" evidence="2">
    <location>
        <begin position="300"/>
        <end position="384"/>
    </location>
</feature>
<dbReference type="NCBIfam" id="NF033542">
    <property type="entry name" value="transpos_IS110"/>
    <property type="match status" value="1"/>
</dbReference>
<name>A0A6J6TKL5_9ZZZZ</name>
<dbReference type="PANTHER" id="PTHR33055:SF3">
    <property type="entry name" value="PUTATIVE TRANSPOSASE FOR IS117-RELATED"/>
    <property type="match status" value="1"/>
</dbReference>
<protein>
    <submittedName>
        <fullName evidence="3">Unannotated protein</fullName>
    </submittedName>
</protein>
<dbReference type="GO" id="GO:0006313">
    <property type="term" value="P:DNA transposition"/>
    <property type="evidence" value="ECO:0007669"/>
    <property type="project" value="InterPro"/>
</dbReference>
<organism evidence="3">
    <name type="scientific">freshwater metagenome</name>
    <dbReference type="NCBI Taxonomy" id="449393"/>
    <lineage>
        <taxon>unclassified sequences</taxon>
        <taxon>metagenomes</taxon>
        <taxon>ecological metagenomes</taxon>
    </lineage>
</organism>
<dbReference type="EMBL" id="CAEZYQ010000012">
    <property type="protein sequence ID" value="CAB4747638.1"/>
    <property type="molecule type" value="Genomic_DNA"/>
</dbReference>
<dbReference type="AlphaFoldDB" id="A0A6J6TKL5"/>